<sequence length="78" mass="8857">MANLLIEHEGVKGKGLKSIGKQGRAILTIDNNCSIYVDAFQGYGDTYQEREETVLAFEKDGQTIKFNSFNELWEKINK</sequence>
<proteinExistence type="predicted"/>
<evidence type="ECO:0000313" key="1">
    <source>
        <dbReference type="EMBL" id="DAF44042.1"/>
    </source>
</evidence>
<accession>A0A8S5S060</accession>
<dbReference type="EMBL" id="BK032510">
    <property type="protein sequence ID" value="DAF44042.1"/>
    <property type="molecule type" value="Genomic_DNA"/>
</dbReference>
<name>A0A8S5S060_9CAUD</name>
<reference evidence="1" key="1">
    <citation type="journal article" date="2021" name="Proc. Natl. Acad. Sci. U.S.A.">
        <title>A Catalog of Tens of Thousands of Viruses from Human Metagenomes Reveals Hidden Associations with Chronic Diseases.</title>
        <authorList>
            <person name="Tisza M.J."/>
            <person name="Buck C.B."/>
        </authorList>
    </citation>
    <scope>NUCLEOTIDE SEQUENCE</scope>
    <source>
        <strain evidence="1">CtNQV2</strain>
    </source>
</reference>
<protein>
    <submittedName>
        <fullName evidence="1">Uncharacterized protein</fullName>
    </submittedName>
</protein>
<organism evidence="1">
    <name type="scientific">Myoviridae sp. ctNQV2</name>
    <dbReference type="NCBI Taxonomy" id="2827683"/>
    <lineage>
        <taxon>Viruses</taxon>
        <taxon>Duplodnaviria</taxon>
        <taxon>Heunggongvirae</taxon>
        <taxon>Uroviricota</taxon>
        <taxon>Caudoviricetes</taxon>
    </lineage>
</organism>